<keyword evidence="2" id="KW-1185">Reference proteome</keyword>
<organism evidence="1 2">
    <name type="scientific">Streptomyces caelestis</name>
    <dbReference type="NCBI Taxonomy" id="36816"/>
    <lineage>
        <taxon>Bacteria</taxon>
        <taxon>Bacillati</taxon>
        <taxon>Actinomycetota</taxon>
        <taxon>Actinomycetes</taxon>
        <taxon>Kitasatosporales</taxon>
        <taxon>Streptomycetaceae</taxon>
        <taxon>Streptomyces</taxon>
    </lineage>
</organism>
<proteinExistence type="predicted"/>
<sequence length="72" mass="7394">MEIVRASHAGDVLPDEPVPASSYLAAMTVLVDDVGDARKIVESGGTVTQPAGGGFFVSARHAYGAGLFFTRG</sequence>
<dbReference type="EMBL" id="LGCN01000266">
    <property type="protein sequence ID" value="KOT27421.1"/>
    <property type="molecule type" value="Genomic_DNA"/>
</dbReference>
<name>A0A0M9X564_9ACTN</name>
<gene>
    <name evidence="1" type="ORF">ADK41_37115</name>
</gene>
<protein>
    <recommendedName>
        <fullName evidence="3">Glyoxalase-like domain-containing protein</fullName>
    </recommendedName>
</protein>
<comment type="caution">
    <text evidence="1">The sequence shown here is derived from an EMBL/GenBank/DDBJ whole genome shotgun (WGS) entry which is preliminary data.</text>
</comment>
<evidence type="ECO:0000313" key="2">
    <source>
        <dbReference type="Proteomes" id="UP000037773"/>
    </source>
</evidence>
<dbReference type="PATRIC" id="fig|36816.3.peg.8050"/>
<accession>A0A0M9X564</accession>
<evidence type="ECO:0000313" key="1">
    <source>
        <dbReference type="EMBL" id="KOT27421.1"/>
    </source>
</evidence>
<evidence type="ECO:0008006" key="3">
    <source>
        <dbReference type="Google" id="ProtNLM"/>
    </source>
</evidence>
<dbReference type="AlphaFoldDB" id="A0A0M9X564"/>
<reference evidence="1 2" key="1">
    <citation type="submission" date="2015-07" db="EMBL/GenBank/DDBJ databases">
        <authorList>
            <person name="Noorani M."/>
        </authorList>
    </citation>
    <scope>NUCLEOTIDE SEQUENCE [LARGE SCALE GENOMIC DNA]</scope>
    <source>
        <strain evidence="1 2">NRRL B-24567</strain>
    </source>
</reference>
<dbReference type="Proteomes" id="UP000037773">
    <property type="component" value="Unassembled WGS sequence"/>
</dbReference>